<sequence>MSAEYSTSLADERTHGSQSSSPPASQAVPRPTYSPGDDRARFPALGERISEADWHPGMPADDRFVVGRSSERIRETISQASVPEEPNGSDSVDEEALQRTQEDSNSRLASLSLWDDNEPFTSTPAPAPPSDATAHGSQTNIPKQPPETYHSYSQDRVLSPDPYAYLPSLHRAIMLQMHENDADNDFDDDYIGIDERRIIRVVKFKDPGITTQEIQYV</sequence>
<feature type="region of interest" description="Disordered" evidence="1">
    <location>
        <begin position="1"/>
        <end position="153"/>
    </location>
</feature>
<dbReference type="AlphaFoldDB" id="A0A5C3NAE7"/>
<keyword evidence="3" id="KW-1185">Reference proteome</keyword>
<evidence type="ECO:0000313" key="2">
    <source>
        <dbReference type="EMBL" id="TFK54789.1"/>
    </source>
</evidence>
<gene>
    <name evidence="2" type="ORF">OE88DRAFT_959483</name>
</gene>
<organism evidence="2 3">
    <name type="scientific">Heliocybe sulcata</name>
    <dbReference type="NCBI Taxonomy" id="5364"/>
    <lineage>
        <taxon>Eukaryota</taxon>
        <taxon>Fungi</taxon>
        <taxon>Dikarya</taxon>
        <taxon>Basidiomycota</taxon>
        <taxon>Agaricomycotina</taxon>
        <taxon>Agaricomycetes</taxon>
        <taxon>Gloeophyllales</taxon>
        <taxon>Gloeophyllaceae</taxon>
        <taxon>Heliocybe</taxon>
    </lineage>
</organism>
<proteinExistence type="predicted"/>
<evidence type="ECO:0000256" key="1">
    <source>
        <dbReference type="SAM" id="MobiDB-lite"/>
    </source>
</evidence>
<feature type="compositionally biased region" description="Basic and acidic residues" evidence="1">
    <location>
        <begin position="48"/>
        <end position="75"/>
    </location>
</feature>
<protein>
    <submittedName>
        <fullName evidence="2">Uncharacterized protein</fullName>
    </submittedName>
</protein>
<feature type="compositionally biased region" description="Low complexity" evidence="1">
    <location>
        <begin position="17"/>
        <end position="27"/>
    </location>
</feature>
<dbReference type="Proteomes" id="UP000305948">
    <property type="component" value="Unassembled WGS sequence"/>
</dbReference>
<feature type="compositionally biased region" description="Basic and acidic residues" evidence="1">
    <location>
        <begin position="96"/>
        <end position="105"/>
    </location>
</feature>
<dbReference type="EMBL" id="ML213505">
    <property type="protein sequence ID" value="TFK54789.1"/>
    <property type="molecule type" value="Genomic_DNA"/>
</dbReference>
<evidence type="ECO:0000313" key="3">
    <source>
        <dbReference type="Proteomes" id="UP000305948"/>
    </source>
</evidence>
<accession>A0A5C3NAE7</accession>
<reference evidence="2 3" key="1">
    <citation type="journal article" date="2019" name="Nat. Ecol. Evol.">
        <title>Megaphylogeny resolves global patterns of mushroom evolution.</title>
        <authorList>
            <person name="Varga T."/>
            <person name="Krizsan K."/>
            <person name="Foldi C."/>
            <person name="Dima B."/>
            <person name="Sanchez-Garcia M."/>
            <person name="Sanchez-Ramirez S."/>
            <person name="Szollosi G.J."/>
            <person name="Szarkandi J.G."/>
            <person name="Papp V."/>
            <person name="Albert L."/>
            <person name="Andreopoulos W."/>
            <person name="Angelini C."/>
            <person name="Antonin V."/>
            <person name="Barry K.W."/>
            <person name="Bougher N.L."/>
            <person name="Buchanan P."/>
            <person name="Buyck B."/>
            <person name="Bense V."/>
            <person name="Catcheside P."/>
            <person name="Chovatia M."/>
            <person name="Cooper J."/>
            <person name="Damon W."/>
            <person name="Desjardin D."/>
            <person name="Finy P."/>
            <person name="Geml J."/>
            <person name="Haridas S."/>
            <person name="Hughes K."/>
            <person name="Justo A."/>
            <person name="Karasinski D."/>
            <person name="Kautmanova I."/>
            <person name="Kiss B."/>
            <person name="Kocsube S."/>
            <person name="Kotiranta H."/>
            <person name="LaButti K.M."/>
            <person name="Lechner B.E."/>
            <person name="Liimatainen K."/>
            <person name="Lipzen A."/>
            <person name="Lukacs Z."/>
            <person name="Mihaltcheva S."/>
            <person name="Morgado L.N."/>
            <person name="Niskanen T."/>
            <person name="Noordeloos M.E."/>
            <person name="Ohm R.A."/>
            <person name="Ortiz-Santana B."/>
            <person name="Ovrebo C."/>
            <person name="Racz N."/>
            <person name="Riley R."/>
            <person name="Savchenko A."/>
            <person name="Shiryaev A."/>
            <person name="Soop K."/>
            <person name="Spirin V."/>
            <person name="Szebenyi C."/>
            <person name="Tomsovsky M."/>
            <person name="Tulloss R.E."/>
            <person name="Uehling J."/>
            <person name="Grigoriev I.V."/>
            <person name="Vagvolgyi C."/>
            <person name="Papp T."/>
            <person name="Martin F.M."/>
            <person name="Miettinen O."/>
            <person name="Hibbett D.S."/>
            <person name="Nagy L.G."/>
        </authorList>
    </citation>
    <scope>NUCLEOTIDE SEQUENCE [LARGE SCALE GENOMIC DNA]</scope>
    <source>
        <strain evidence="2 3">OMC1185</strain>
    </source>
</reference>
<name>A0A5C3NAE7_9AGAM</name>